<dbReference type="Pfam" id="PF02687">
    <property type="entry name" value="FtsX"/>
    <property type="match status" value="1"/>
</dbReference>
<comment type="caution">
    <text evidence="10">The sequence shown here is derived from an EMBL/GenBank/DDBJ whole genome shotgun (WGS) entry which is preliminary data.</text>
</comment>
<dbReference type="AlphaFoldDB" id="A0A556QQW9"/>
<dbReference type="OrthoDB" id="180999at2"/>
<accession>A0A556QQW9</accession>
<reference evidence="10 11" key="1">
    <citation type="submission" date="2019-07" db="EMBL/GenBank/DDBJ databases">
        <title>Description of 53C-WASEF.</title>
        <authorList>
            <person name="Pitt A."/>
            <person name="Hahn M.W."/>
        </authorList>
    </citation>
    <scope>NUCLEOTIDE SEQUENCE [LARGE SCALE GENOMIC DNA]</scope>
    <source>
        <strain evidence="10 11">53C-WASEF</strain>
    </source>
</reference>
<keyword evidence="3" id="KW-1003">Cell membrane</keyword>
<evidence type="ECO:0000256" key="5">
    <source>
        <dbReference type="ARBA" id="ARBA00022989"/>
    </source>
</evidence>
<gene>
    <name evidence="10" type="ORF">FPL22_06905</name>
</gene>
<name>A0A556QQW9_9BACT</name>
<sequence length="379" mass="41726">MRFLRPLPIAWNMLIDKPSRLALSVMAVAFSVVIMFMELGFFNGSNDSAANLPPHFDCDLILSHKEKNHLKTGEEFPIDWIYKARDVAGVAASVPLYSGADYWWNPQDGSRNRVFTLGVNLDDPMFTTAIIAANRRALQKPGAVIYDRLSRHELGQVESGTTTTLGRIKVTVVGLCELGPNFSYEGHVIMSADTFLLMQNQPRDVIDLGLIRVQPGADVNEVRQRLLAALPPQALLLTPAEINTREIRVTTQRSPAGIVFGIGLVVGFAIGVIICYQILFNEVNDHLPQFATLKAMGHPPRFISGIVLHEAVLMALAGFIPGLIAGFGLYMLIEHFTQIRMFLTPGRVLLIFVLTSGMCLLAGHLALKKVHSTDPADLF</sequence>
<evidence type="ECO:0000313" key="11">
    <source>
        <dbReference type="Proteomes" id="UP000315648"/>
    </source>
</evidence>
<evidence type="ECO:0000259" key="9">
    <source>
        <dbReference type="Pfam" id="PF12704"/>
    </source>
</evidence>
<keyword evidence="5 7" id="KW-1133">Transmembrane helix</keyword>
<feature type="transmembrane region" description="Helical" evidence="7">
    <location>
        <begin position="20"/>
        <end position="42"/>
    </location>
</feature>
<evidence type="ECO:0000313" key="10">
    <source>
        <dbReference type="EMBL" id="TSJ79023.1"/>
    </source>
</evidence>
<keyword evidence="11" id="KW-1185">Reference proteome</keyword>
<feature type="transmembrane region" description="Helical" evidence="7">
    <location>
        <begin position="258"/>
        <end position="279"/>
    </location>
</feature>
<dbReference type="RefSeq" id="WP_144229366.1">
    <property type="nucleotide sequence ID" value="NZ_CBCRVV010000005.1"/>
</dbReference>
<dbReference type="PANTHER" id="PTHR43738">
    <property type="entry name" value="ABC TRANSPORTER, MEMBRANE PROTEIN"/>
    <property type="match status" value="1"/>
</dbReference>
<dbReference type="InterPro" id="IPR003838">
    <property type="entry name" value="ABC3_permease_C"/>
</dbReference>
<evidence type="ECO:0000256" key="1">
    <source>
        <dbReference type="ARBA" id="ARBA00004651"/>
    </source>
</evidence>
<dbReference type="PANTHER" id="PTHR43738:SF1">
    <property type="entry name" value="HEMIN TRANSPORT SYSTEM PERMEASE PROTEIN HRTB-RELATED"/>
    <property type="match status" value="1"/>
</dbReference>
<feature type="transmembrane region" description="Helical" evidence="7">
    <location>
        <begin position="345"/>
        <end position="367"/>
    </location>
</feature>
<dbReference type="PIRSF" id="PIRSF031773">
    <property type="entry name" value="DevC"/>
    <property type="match status" value="1"/>
</dbReference>
<evidence type="ECO:0000259" key="8">
    <source>
        <dbReference type="Pfam" id="PF02687"/>
    </source>
</evidence>
<feature type="domain" description="MacB-like periplasmic core" evidence="9">
    <location>
        <begin position="22"/>
        <end position="227"/>
    </location>
</feature>
<dbReference type="InterPro" id="IPR025857">
    <property type="entry name" value="MacB_PCD"/>
</dbReference>
<feature type="transmembrane region" description="Helical" evidence="7">
    <location>
        <begin position="311"/>
        <end position="333"/>
    </location>
</feature>
<evidence type="ECO:0000256" key="3">
    <source>
        <dbReference type="ARBA" id="ARBA00022475"/>
    </source>
</evidence>
<keyword evidence="2" id="KW-0813">Transport</keyword>
<proteinExistence type="predicted"/>
<evidence type="ECO:0000256" key="6">
    <source>
        <dbReference type="ARBA" id="ARBA00023136"/>
    </source>
</evidence>
<dbReference type="GO" id="GO:0005886">
    <property type="term" value="C:plasma membrane"/>
    <property type="evidence" value="ECO:0007669"/>
    <property type="project" value="UniProtKB-SubCell"/>
</dbReference>
<dbReference type="Pfam" id="PF12704">
    <property type="entry name" value="MacB_PCD"/>
    <property type="match status" value="1"/>
</dbReference>
<dbReference type="Proteomes" id="UP000315648">
    <property type="component" value="Unassembled WGS sequence"/>
</dbReference>
<protein>
    <submittedName>
        <fullName evidence="10">FtsX-like permease family protein</fullName>
    </submittedName>
</protein>
<evidence type="ECO:0000256" key="4">
    <source>
        <dbReference type="ARBA" id="ARBA00022692"/>
    </source>
</evidence>
<comment type="subcellular location">
    <subcellularLocation>
        <location evidence="1">Cell membrane</location>
        <topology evidence="1">Multi-pass membrane protein</topology>
    </subcellularLocation>
</comment>
<keyword evidence="6 7" id="KW-0472">Membrane</keyword>
<evidence type="ECO:0000256" key="7">
    <source>
        <dbReference type="SAM" id="Phobius"/>
    </source>
</evidence>
<dbReference type="InterPro" id="IPR005891">
    <property type="entry name" value="DevC"/>
</dbReference>
<organism evidence="10 11">
    <name type="scientific">Rariglobus hedericola</name>
    <dbReference type="NCBI Taxonomy" id="2597822"/>
    <lineage>
        <taxon>Bacteria</taxon>
        <taxon>Pseudomonadati</taxon>
        <taxon>Verrucomicrobiota</taxon>
        <taxon>Opitutia</taxon>
        <taxon>Opitutales</taxon>
        <taxon>Opitutaceae</taxon>
        <taxon>Rariglobus</taxon>
    </lineage>
</organism>
<dbReference type="EMBL" id="VMBG01000001">
    <property type="protein sequence ID" value="TSJ79023.1"/>
    <property type="molecule type" value="Genomic_DNA"/>
</dbReference>
<keyword evidence="4 7" id="KW-0812">Transmembrane</keyword>
<evidence type="ECO:0000256" key="2">
    <source>
        <dbReference type="ARBA" id="ARBA00022448"/>
    </source>
</evidence>
<dbReference type="InterPro" id="IPR051125">
    <property type="entry name" value="ABC-4/HrtB_transporter"/>
</dbReference>
<feature type="domain" description="ABC3 transporter permease C-terminal" evidence="8">
    <location>
        <begin position="263"/>
        <end position="374"/>
    </location>
</feature>